<evidence type="ECO:0000313" key="1">
    <source>
        <dbReference type="EMBL" id="KAF9653708.1"/>
    </source>
</evidence>
<name>A0ACB6ZWN5_THEGA</name>
<sequence>MSEDADDERIFFQSRKVRWSILAAYWAVILLALPLWWTTTSIQRLSLPTSRVEDLAQNDLRFPVHIVLDSSSGVDTKALSVKLQSLINARLSPDVRAWLDVHVHADPVPRVDAYVVKFDASSQDTKVQGRNLILAGGGSSPSKLANLLIDLLTPRYTAADEQKIAKYSPRYRLAFSLLNENAALGKSAIGWDLNGTLSRYFIPTLQSLQLLHNFTIESQVQFHAPLAFDPTQITHLGDNAHGLTHEDLTVFVNSAEWSLSSSASNDPVLHFVLFIPSISHRPLYLLDSERNPVKSSAFILPQWGGIVVHNFPSDVTSHLHMTSDYLESIFSAFGLQLFSLLGVPELPKGIISLDSTPLSRWQMDSLLRQRSLENVVSTTETLHSIIKLVDQIENMPVKEDVKGDIQNALDSLEMAYKSSDSAKPALEYSARALTLSSRAFFNPGMLALLYFPPEHTYAIYAPLFAPVSLPLIAPVVREFLAWRKAKREKQKVE</sequence>
<proteinExistence type="predicted"/>
<comment type="caution">
    <text evidence="1">The sequence shown here is derived from an EMBL/GenBank/DDBJ whole genome shotgun (WGS) entry which is preliminary data.</text>
</comment>
<accession>A0ACB6ZWN5</accession>
<dbReference type="EMBL" id="MU117963">
    <property type="protein sequence ID" value="KAF9653708.1"/>
    <property type="molecule type" value="Genomic_DNA"/>
</dbReference>
<organism evidence="1 2">
    <name type="scientific">Thelephora ganbajun</name>
    <name type="common">Ganba fungus</name>
    <dbReference type="NCBI Taxonomy" id="370292"/>
    <lineage>
        <taxon>Eukaryota</taxon>
        <taxon>Fungi</taxon>
        <taxon>Dikarya</taxon>
        <taxon>Basidiomycota</taxon>
        <taxon>Agaricomycotina</taxon>
        <taxon>Agaricomycetes</taxon>
        <taxon>Thelephorales</taxon>
        <taxon>Thelephoraceae</taxon>
        <taxon>Thelephora</taxon>
    </lineage>
</organism>
<keyword evidence="2" id="KW-1185">Reference proteome</keyword>
<dbReference type="Proteomes" id="UP000886501">
    <property type="component" value="Unassembled WGS sequence"/>
</dbReference>
<reference evidence="1" key="2">
    <citation type="journal article" date="2020" name="Nat. Commun.">
        <title>Large-scale genome sequencing of mycorrhizal fungi provides insights into the early evolution of symbiotic traits.</title>
        <authorList>
            <person name="Miyauchi S."/>
            <person name="Kiss E."/>
            <person name="Kuo A."/>
            <person name="Drula E."/>
            <person name="Kohler A."/>
            <person name="Sanchez-Garcia M."/>
            <person name="Morin E."/>
            <person name="Andreopoulos B."/>
            <person name="Barry K.W."/>
            <person name="Bonito G."/>
            <person name="Buee M."/>
            <person name="Carver A."/>
            <person name="Chen C."/>
            <person name="Cichocki N."/>
            <person name="Clum A."/>
            <person name="Culley D."/>
            <person name="Crous P.W."/>
            <person name="Fauchery L."/>
            <person name="Girlanda M."/>
            <person name="Hayes R.D."/>
            <person name="Keri Z."/>
            <person name="LaButti K."/>
            <person name="Lipzen A."/>
            <person name="Lombard V."/>
            <person name="Magnuson J."/>
            <person name="Maillard F."/>
            <person name="Murat C."/>
            <person name="Nolan M."/>
            <person name="Ohm R.A."/>
            <person name="Pangilinan J."/>
            <person name="Pereira M.F."/>
            <person name="Perotto S."/>
            <person name="Peter M."/>
            <person name="Pfister S."/>
            <person name="Riley R."/>
            <person name="Sitrit Y."/>
            <person name="Stielow J.B."/>
            <person name="Szollosi G."/>
            <person name="Zifcakova L."/>
            <person name="Stursova M."/>
            <person name="Spatafora J.W."/>
            <person name="Tedersoo L."/>
            <person name="Vaario L.M."/>
            <person name="Yamada A."/>
            <person name="Yan M."/>
            <person name="Wang P."/>
            <person name="Xu J."/>
            <person name="Bruns T."/>
            <person name="Baldrian P."/>
            <person name="Vilgalys R."/>
            <person name="Dunand C."/>
            <person name="Henrissat B."/>
            <person name="Grigoriev I.V."/>
            <person name="Hibbett D."/>
            <person name="Nagy L.G."/>
            <person name="Martin F.M."/>
        </authorList>
    </citation>
    <scope>NUCLEOTIDE SEQUENCE</scope>
    <source>
        <strain evidence="1">P2</strain>
    </source>
</reference>
<gene>
    <name evidence="1" type="ORF">BDM02DRAFT_3135231</name>
</gene>
<protein>
    <submittedName>
        <fullName evidence="1">Uncharacterized protein</fullName>
    </submittedName>
</protein>
<reference evidence="1" key="1">
    <citation type="submission" date="2019-10" db="EMBL/GenBank/DDBJ databases">
        <authorList>
            <consortium name="DOE Joint Genome Institute"/>
            <person name="Kuo A."/>
            <person name="Miyauchi S."/>
            <person name="Kiss E."/>
            <person name="Drula E."/>
            <person name="Kohler A."/>
            <person name="Sanchez-Garcia M."/>
            <person name="Andreopoulos B."/>
            <person name="Barry K.W."/>
            <person name="Bonito G."/>
            <person name="Buee M."/>
            <person name="Carver A."/>
            <person name="Chen C."/>
            <person name="Cichocki N."/>
            <person name="Clum A."/>
            <person name="Culley D."/>
            <person name="Crous P.W."/>
            <person name="Fauchery L."/>
            <person name="Girlanda M."/>
            <person name="Hayes R."/>
            <person name="Keri Z."/>
            <person name="Labutti K."/>
            <person name="Lipzen A."/>
            <person name="Lombard V."/>
            <person name="Magnuson J."/>
            <person name="Maillard F."/>
            <person name="Morin E."/>
            <person name="Murat C."/>
            <person name="Nolan M."/>
            <person name="Ohm R."/>
            <person name="Pangilinan J."/>
            <person name="Pereira M."/>
            <person name="Perotto S."/>
            <person name="Peter M."/>
            <person name="Riley R."/>
            <person name="Sitrit Y."/>
            <person name="Stielow B."/>
            <person name="Szollosi G."/>
            <person name="Zifcakova L."/>
            <person name="Stursova M."/>
            <person name="Spatafora J.W."/>
            <person name="Tedersoo L."/>
            <person name="Vaario L.-M."/>
            <person name="Yamada A."/>
            <person name="Yan M."/>
            <person name="Wang P."/>
            <person name="Xu J."/>
            <person name="Bruns T."/>
            <person name="Baldrian P."/>
            <person name="Vilgalys R."/>
            <person name="Henrissat B."/>
            <person name="Grigoriev I.V."/>
            <person name="Hibbett D."/>
            <person name="Nagy L.G."/>
            <person name="Martin F.M."/>
        </authorList>
    </citation>
    <scope>NUCLEOTIDE SEQUENCE</scope>
    <source>
        <strain evidence="1">P2</strain>
    </source>
</reference>
<evidence type="ECO:0000313" key="2">
    <source>
        <dbReference type="Proteomes" id="UP000886501"/>
    </source>
</evidence>